<dbReference type="Proteomes" id="UP000192639">
    <property type="component" value="Unassembled WGS sequence"/>
</dbReference>
<protein>
    <submittedName>
        <fullName evidence="1">Uncharacterized protein</fullName>
    </submittedName>
</protein>
<keyword evidence="2" id="KW-1185">Reference proteome</keyword>
<evidence type="ECO:0000313" key="1">
    <source>
        <dbReference type="EMBL" id="ORD94301.1"/>
    </source>
</evidence>
<reference evidence="1 2" key="1">
    <citation type="journal article" date="2017" name="Environ. Microbiol.">
        <title>Decay of the glycolytic pathway and adaptation to intranuclear parasitism within Enterocytozoonidae microsporidia.</title>
        <authorList>
            <person name="Wiredu Boakye D."/>
            <person name="Jaroenlak P."/>
            <person name="Prachumwat A."/>
            <person name="Williams T.A."/>
            <person name="Bateman K.S."/>
            <person name="Itsathitphaisarn O."/>
            <person name="Sritunyalucksana K."/>
            <person name="Paszkiewicz K.H."/>
            <person name="Moore K.A."/>
            <person name="Stentiford G.D."/>
            <person name="Williams B.A."/>
        </authorList>
    </citation>
    <scope>NUCLEOTIDE SEQUENCE [LARGE SCALE GENOMIC DNA]</scope>
    <source>
        <strain evidence="1 2">GB1</strain>
    </source>
</reference>
<proteinExistence type="predicted"/>
<dbReference type="AlphaFoldDB" id="A0A1Y1S800"/>
<comment type="caution">
    <text evidence="1">The sequence shown here is derived from an EMBL/GenBank/DDBJ whole genome shotgun (WGS) entry which is preliminary data.</text>
</comment>
<gene>
    <name evidence="1" type="ORF">ECANGB1_909</name>
</gene>
<name>A0A1Y1S800_9MICR</name>
<evidence type="ECO:0000313" key="2">
    <source>
        <dbReference type="Proteomes" id="UP000192639"/>
    </source>
</evidence>
<dbReference type="EMBL" id="LWDP01000025">
    <property type="protein sequence ID" value="ORD94301.1"/>
    <property type="molecule type" value="Genomic_DNA"/>
</dbReference>
<sequence>MQGLPYNKEASLKKEESFKPIPRETLEKLVNPAAEAFSNGLDDFKKTENIEALESLHFVLLMDGSQANGKLLSRLHELVPYMSDTKYYDLIVAMFIDIAHYNQTVQRILIDAGVFKLLNYDNSLTFELIFNICDLNKAGLQQFLLECYNESLSKNPKIMSLLKQL</sequence>
<dbReference type="VEuPathDB" id="MicrosporidiaDB:ECANGB1_909"/>
<dbReference type="OrthoDB" id="2195210at2759"/>
<accession>A0A1Y1S800</accession>
<organism evidence="1 2">
    <name type="scientific">Enterospora canceri</name>
    <dbReference type="NCBI Taxonomy" id="1081671"/>
    <lineage>
        <taxon>Eukaryota</taxon>
        <taxon>Fungi</taxon>
        <taxon>Fungi incertae sedis</taxon>
        <taxon>Microsporidia</taxon>
        <taxon>Enterocytozoonidae</taxon>
        <taxon>Enterospora</taxon>
    </lineage>
</organism>